<reference evidence="2" key="1">
    <citation type="journal article" date="2019" name="Int. J. Syst. Evol. Microbiol.">
        <title>The Global Catalogue of Microorganisms (GCM) 10K type strain sequencing project: providing services to taxonomists for standard genome sequencing and annotation.</title>
        <authorList>
            <consortium name="The Broad Institute Genomics Platform"/>
            <consortium name="The Broad Institute Genome Sequencing Center for Infectious Disease"/>
            <person name="Wu L."/>
            <person name="Ma J."/>
        </authorList>
    </citation>
    <scope>NUCLEOTIDE SEQUENCE [LARGE SCALE GENOMIC DNA]</scope>
    <source>
        <strain evidence="2">JCM 17555</strain>
    </source>
</reference>
<gene>
    <name evidence="1" type="ORF">GCM10022278_34080</name>
</gene>
<keyword evidence="2" id="KW-1185">Reference proteome</keyword>
<dbReference type="InterPro" id="IPR015943">
    <property type="entry name" value="WD40/YVTN_repeat-like_dom_sf"/>
</dbReference>
<evidence type="ECO:0000313" key="2">
    <source>
        <dbReference type="Proteomes" id="UP001501337"/>
    </source>
</evidence>
<dbReference type="EMBL" id="BAABBO010000018">
    <property type="protein sequence ID" value="GAA3974187.1"/>
    <property type="molecule type" value="Genomic_DNA"/>
</dbReference>
<dbReference type="SUPFAM" id="SSF63825">
    <property type="entry name" value="YWTD domain"/>
    <property type="match status" value="1"/>
</dbReference>
<comment type="caution">
    <text evidence="1">The sequence shown here is derived from an EMBL/GenBank/DDBJ whole genome shotgun (WGS) entry which is preliminary data.</text>
</comment>
<name>A0ABP7Q0L2_9GAMM</name>
<organism evidence="1 2">
    <name type="scientific">Allohahella marinimesophila</name>
    <dbReference type="NCBI Taxonomy" id="1054972"/>
    <lineage>
        <taxon>Bacteria</taxon>
        <taxon>Pseudomonadati</taxon>
        <taxon>Pseudomonadota</taxon>
        <taxon>Gammaproteobacteria</taxon>
        <taxon>Oceanospirillales</taxon>
        <taxon>Hahellaceae</taxon>
        <taxon>Allohahella</taxon>
    </lineage>
</organism>
<dbReference type="Proteomes" id="UP001501337">
    <property type="component" value="Unassembled WGS sequence"/>
</dbReference>
<sequence>MLALGTAAGIAGCDNDDNDDKNRTTPPALETAQLYLSANGAASAGTVTALDTLAAAQRTFQSGNNEGILIDASGDALHAGDGSNIGLRTICRIDSRPDGAVYDETVDRELAGPSTGMVNPKGIATAEASGLVFIADFGASKLSVFGKAADGDASPLGETPLAVKPWDLAYDEAADRLFVALTDGTIAVYDGYVASGYVGTAMRTITPANANAEKISTNLHGIAYEAASDRLVVSDVGDANVATDGALFVLSAASTADGLISVDRQIAGPSTSLGNPVDLTLDGTTMRIAEKSNDLIITYADIFAGASGDVAPDYTAAADKPESLALVEGQLTGTDGSDLAPGAEPRSAVVATSNPATVGPGFGMVSSINLTLDTPLASFDSTLALESTAFDIAGDAYSTFDSNSMGGLLVTGSLASERNGDSYTASRDRMITGMATTLTAPKGLDVASQAGLVFVAENDAASAGIKIFSACAGGDVAPLMTLTASGGIQPWDVDYDPTSDTAYVALTNGTVAVFDAVVEQLNAGMSSISTESRLIQPAVSGSALAGPTNLHGIDYVPEQDALIVSDVASPTDATDGKLMTIANASAANGLTEVSALIAGSASQLGNPVDLVFDGQAVFVAEKSNAQILRFDNIFASSGGDIAPAGSIAFTAPESVALMPTQR</sequence>
<proteinExistence type="predicted"/>
<dbReference type="RefSeq" id="WP_344808633.1">
    <property type="nucleotide sequence ID" value="NZ_BAABBO010000018.1"/>
</dbReference>
<accession>A0ABP7Q0L2</accession>
<evidence type="ECO:0000313" key="1">
    <source>
        <dbReference type="EMBL" id="GAA3974187.1"/>
    </source>
</evidence>
<dbReference type="Gene3D" id="2.130.10.10">
    <property type="entry name" value="YVTN repeat-like/Quinoprotein amine dehydrogenase"/>
    <property type="match status" value="1"/>
</dbReference>
<dbReference type="SUPFAM" id="SSF75011">
    <property type="entry name" value="3-carboxy-cis,cis-mucoante lactonizing enzyme"/>
    <property type="match status" value="1"/>
</dbReference>
<evidence type="ECO:0008006" key="3">
    <source>
        <dbReference type="Google" id="ProtNLM"/>
    </source>
</evidence>
<protein>
    <recommendedName>
        <fullName evidence="3">NHL repeat containing protein</fullName>
    </recommendedName>
</protein>